<proteinExistence type="predicted"/>
<accession>A0AA37WWE0</accession>
<dbReference type="AlphaFoldDB" id="A0AA37WWE0"/>
<comment type="caution">
    <text evidence="1">The sequence shown here is derived from an EMBL/GenBank/DDBJ whole genome shotgun (WGS) entry which is preliminary data.</text>
</comment>
<dbReference type="EMBL" id="BSPO01000002">
    <property type="protein sequence ID" value="GLS83433.1"/>
    <property type="molecule type" value="Genomic_DNA"/>
</dbReference>
<dbReference type="Proteomes" id="UP001157439">
    <property type="component" value="Unassembled WGS sequence"/>
</dbReference>
<keyword evidence="2" id="KW-1185">Reference proteome</keyword>
<sequence>MKNLLTAVLVMTSFGVSAELEQQVSVSYLYSKTKSDWASSLNGVGITYQLGVGRFAADLRHQYSKGDGKFLGVTPITESQQDTIAYIGYDAFQTDIFRFTSFIGYRWEKDELSNVSPNFSAQSPAIKVSAAAELLPKVDATLDYERIFLDGYYTPYNIYSTAIYYKINDTLSANIGYLREQDRLTQYQLGINYSF</sequence>
<name>A0AA37WWE0_9GAMM</name>
<protein>
    <submittedName>
        <fullName evidence="1">Uncharacterized protein</fullName>
    </submittedName>
</protein>
<evidence type="ECO:0000313" key="1">
    <source>
        <dbReference type="EMBL" id="GLS83433.1"/>
    </source>
</evidence>
<dbReference type="RefSeq" id="WP_095497014.1">
    <property type="nucleotide sequence ID" value="NZ_BSPO01000002.1"/>
</dbReference>
<reference evidence="1 2" key="1">
    <citation type="journal article" date="2014" name="Int. J. Syst. Evol. Microbiol.">
        <title>Complete genome sequence of Corynebacterium casei LMG S-19264T (=DSM 44701T), isolated from a smear-ripened cheese.</title>
        <authorList>
            <consortium name="US DOE Joint Genome Institute (JGI-PGF)"/>
            <person name="Walter F."/>
            <person name="Albersmeier A."/>
            <person name="Kalinowski J."/>
            <person name="Ruckert C."/>
        </authorList>
    </citation>
    <scope>NUCLEOTIDE SEQUENCE [LARGE SCALE GENOMIC DNA]</scope>
    <source>
        <strain evidence="1 2">NBRC 112785</strain>
    </source>
</reference>
<organism evidence="1 2">
    <name type="scientific">Paraferrimonas haliotis</name>
    <dbReference type="NCBI Taxonomy" id="2013866"/>
    <lineage>
        <taxon>Bacteria</taxon>
        <taxon>Pseudomonadati</taxon>
        <taxon>Pseudomonadota</taxon>
        <taxon>Gammaproteobacteria</taxon>
        <taxon>Alteromonadales</taxon>
        <taxon>Ferrimonadaceae</taxon>
        <taxon>Paraferrimonas</taxon>
    </lineage>
</organism>
<evidence type="ECO:0000313" key="2">
    <source>
        <dbReference type="Proteomes" id="UP001157439"/>
    </source>
</evidence>
<gene>
    <name evidence="1" type="ORF">GCM10007894_14100</name>
</gene>